<dbReference type="AlphaFoldDB" id="A0A097SPM4"/>
<evidence type="ECO:0000313" key="2">
    <source>
        <dbReference type="EMBL" id="AIU93527.1"/>
    </source>
</evidence>
<gene>
    <name evidence="1" type="ORF">LRS1606.38</name>
    <name evidence="2" type="ORF">LRS1606.93</name>
</gene>
<geneLocation type="plasmid" evidence="1">
    <name>pNSL1</name>
</geneLocation>
<accession>A0A097SPM4</accession>
<organism evidence="1">
    <name type="scientific">Rhodococcus sp. NS1</name>
    <dbReference type="NCBI Taxonomy" id="402236"/>
    <lineage>
        <taxon>Bacteria</taxon>
        <taxon>Bacillati</taxon>
        <taxon>Actinomycetota</taxon>
        <taxon>Actinomycetes</taxon>
        <taxon>Mycobacteriales</taxon>
        <taxon>Nocardiaceae</taxon>
        <taxon>Rhodococcus</taxon>
    </lineage>
</organism>
<reference evidence="1" key="1">
    <citation type="submission" date="2014-03" db="EMBL/GenBank/DDBJ databases">
        <authorList>
            <person name="Zhang G."/>
            <person name="Zhu L."/>
            <person name="Fang P."/>
        </authorList>
    </citation>
    <scope>NUCLEOTIDE SEQUENCE</scope>
    <source>
        <strain evidence="1">NS1</strain>
        <plasmid evidence="1">pNSL1</plasmid>
    </source>
</reference>
<keyword evidence="1" id="KW-0614">Plasmid</keyword>
<dbReference type="EMBL" id="KJ605395">
    <property type="protein sequence ID" value="AIU93527.1"/>
    <property type="molecule type" value="Genomic_DNA"/>
</dbReference>
<protein>
    <submittedName>
        <fullName evidence="1">Uncharacterized protein</fullName>
    </submittedName>
</protein>
<proteinExistence type="predicted"/>
<name>A0A097SPM4_9NOCA</name>
<sequence>MTVYRLPEVTVLLDPHDDVAVTGTLLARHNPATGVIIVHPTPGRTAELTLALDLLRALGHPTGRLVDERIGALEPIWAAVTAWCDGAAVAHLVVLRAHLLSARQHERLFALWRTLGMDLVLVWHTEGSPTRLALDDVPHRITHRLADVADHLTGAAPTAPAMTGFDRRPLPPLPSVETSLFRAVARERLPRDEFDRVAELYDHGRAAACRWLADCDTPELDHPAPTTGDRPVPPSHLSVMLTALVTESPTERHTLALLRGAQHGFTLHGYRLALPPQFPHMVGPGLTTGPFTAETASRIRDRIAHPVRAGALATALLTGAGYGTLVSIPITALSDRADVLLLGSRRRAGPEAHAIAPAARPLLAAARTFQALRGAQPRHALFRGGLGGKGSFVRQSAAACGLTLPARHRWDAQWLSTVVVHPGDGP</sequence>
<evidence type="ECO:0000313" key="1">
    <source>
        <dbReference type="EMBL" id="AIU93472.1"/>
    </source>
</evidence>
<dbReference type="EMBL" id="KJ605395">
    <property type="protein sequence ID" value="AIU93472.1"/>
    <property type="molecule type" value="Genomic_DNA"/>
</dbReference>